<protein>
    <submittedName>
        <fullName evidence="1">Uncharacterized protein</fullName>
    </submittedName>
</protein>
<keyword evidence="2" id="KW-1185">Reference proteome</keyword>
<name>A0ABQ0JG48_9VIBR</name>
<organism evidence="1 2">
    <name type="scientific">Vibrio variabilis</name>
    <dbReference type="NCBI Taxonomy" id="990271"/>
    <lineage>
        <taxon>Bacteria</taxon>
        <taxon>Pseudomonadati</taxon>
        <taxon>Pseudomonadota</taxon>
        <taxon>Gammaproteobacteria</taxon>
        <taxon>Vibrionales</taxon>
        <taxon>Vibrionaceae</taxon>
        <taxon>Vibrio</taxon>
    </lineage>
</organism>
<accession>A0ABQ0JG48</accession>
<reference evidence="2" key="1">
    <citation type="submission" date="2014-09" db="EMBL/GenBank/DDBJ databases">
        <title>Vibrio variabilis JCM 19239. (C206) whole genome shotgun sequence.</title>
        <authorList>
            <person name="Sawabe T."/>
            <person name="Meirelles P."/>
            <person name="Nakanishi M."/>
            <person name="Sayaka M."/>
            <person name="Hattori M."/>
            <person name="Ohkuma M."/>
        </authorList>
    </citation>
    <scope>NUCLEOTIDE SEQUENCE [LARGE SCALE GENOMIC DNA]</scope>
    <source>
        <strain evidence="2">JCM 19239</strain>
    </source>
</reference>
<dbReference type="Proteomes" id="UP000029223">
    <property type="component" value="Unassembled WGS sequence"/>
</dbReference>
<sequence length="82" mass="9337">MWTVNANGYVKPEIFTTRKMALVEIEKLFEFDRDEAAAQGDWSGIDYEHVTLSKDDEVIATSGLVEVEGGFDINLIHLCMRR</sequence>
<evidence type="ECO:0000313" key="1">
    <source>
        <dbReference type="EMBL" id="GAL27750.1"/>
    </source>
</evidence>
<evidence type="ECO:0000313" key="2">
    <source>
        <dbReference type="Proteomes" id="UP000029223"/>
    </source>
</evidence>
<gene>
    <name evidence="1" type="ORF">JCM19239_1471</name>
</gene>
<proteinExistence type="predicted"/>
<dbReference type="EMBL" id="BBMS01000033">
    <property type="protein sequence ID" value="GAL27750.1"/>
    <property type="molecule type" value="Genomic_DNA"/>
</dbReference>
<comment type="caution">
    <text evidence="1">The sequence shown here is derived from an EMBL/GenBank/DDBJ whole genome shotgun (WGS) entry which is preliminary data.</text>
</comment>